<evidence type="ECO:0000256" key="1">
    <source>
        <dbReference type="SAM" id="MobiDB-lite"/>
    </source>
</evidence>
<dbReference type="EMBL" id="ML210162">
    <property type="protein sequence ID" value="TFK27740.1"/>
    <property type="molecule type" value="Genomic_DNA"/>
</dbReference>
<feature type="region of interest" description="Disordered" evidence="1">
    <location>
        <begin position="57"/>
        <end position="120"/>
    </location>
</feature>
<feature type="compositionally biased region" description="Polar residues" evidence="1">
    <location>
        <begin position="65"/>
        <end position="85"/>
    </location>
</feature>
<proteinExistence type="predicted"/>
<evidence type="ECO:0000313" key="3">
    <source>
        <dbReference type="Proteomes" id="UP000307440"/>
    </source>
</evidence>
<organism evidence="2 3">
    <name type="scientific">Coprinopsis marcescibilis</name>
    <name type="common">Agaric fungus</name>
    <name type="synonym">Psathyrella marcescibilis</name>
    <dbReference type="NCBI Taxonomy" id="230819"/>
    <lineage>
        <taxon>Eukaryota</taxon>
        <taxon>Fungi</taxon>
        <taxon>Dikarya</taxon>
        <taxon>Basidiomycota</taxon>
        <taxon>Agaricomycotina</taxon>
        <taxon>Agaricomycetes</taxon>
        <taxon>Agaricomycetidae</taxon>
        <taxon>Agaricales</taxon>
        <taxon>Agaricineae</taxon>
        <taxon>Psathyrellaceae</taxon>
        <taxon>Coprinopsis</taxon>
    </lineage>
</organism>
<keyword evidence="3" id="KW-1185">Reference proteome</keyword>
<accession>A0A5C3L4R7</accession>
<name>A0A5C3L4R7_COPMA</name>
<dbReference type="OrthoDB" id="2526979at2759"/>
<gene>
    <name evidence="2" type="ORF">FA15DRAFT_666212</name>
</gene>
<reference evidence="2 3" key="1">
    <citation type="journal article" date="2019" name="Nat. Ecol. Evol.">
        <title>Megaphylogeny resolves global patterns of mushroom evolution.</title>
        <authorList>
            <person name="Varga T."/>
            <person name="Krizsan K."/>
            <person name="Foldi C."/>
            <person name="Dima B."/>
            <person name="Sanchez-Garcia M."/>
            <person name="Sanchez-Ramirez S."/>
            <person name="Szollosi G.J."/>
            <person name="Szarkandi J.G."/>
            <person name="Papp V."/>
            <person name="Albert L."/>
            <person name="Andreopoulos W."/>
            <person name="Angelini C."/>
            <person name="Antonin V."/>
            <person name="Barry K.W."/>
            <person name="Bougher N.L."/>
            <person name="Buchanan P."/>
            <person name="Buyck B."/>
            <person name="Bense V."/>
            <person name="Catcheside P."/>
            <person name="Chovatia M."/>
            <person name="Cooper J."/>
            <person name="Damon W."/>
            <person name="Desjardin D."/>
            <person name="Finy P."/>
            <person name="Geml J."/>
            <person name="Haridas S."/>
            <person name="Hughes K."/>
            <person name="Justo A."/>
            <person name="Karasinski D."/>
            <person name="Kautmanova I."/>
            <person name="Kiss B."/>
            <person name="Kocsube S."/>
            <person name="Kotiranta H."/>
            <person name="LaButti K.M."/>
            <person name="Lechner B.E."/>
            <person name="Liimatainen K."/>
            <person name="Lipzen A."/>
            <person name="Lukacs Z."/>
            <person name="Mihaltcheva S."/>
            <person name="Morgado L.N."/>
            <person name="Niskanen T."/>
            <person name="Noordeloos M.E."/>
            <person name="Ohm R.A."/>
            <person name="Ortiz-Santana B."/>
            <person name="Ovrebo C."/>
            <person name="Racz N."/>
            <person name="Riley R."/>
            <person name="Savchenko A."/>
            <person name="Shiryaev A."/>
            <person name="Soop K."/>
            <person name="Spirin V."/>
            <person name="Szebenyi C."/>
            <person name="Tomsovsky M."/>
            <person name="Tulloss R.E."/>
            <person name="Uehling J."/>
            <person name="Grigoriev I.V."/>
            <person name="Vagvolgyi C."/>
            <person name="Papp T."/>
            <person name="Martin F.M."/>
            <person name="Miettinen O."/>
            <person name="Hibbett D.S."/>
            <person name="Nagy L.G."/>
        </authorList>
    </citation>
    <scope>NUCLEOTIDE SEQUENCE [LARGE SCALE GENOMIC DNA]</scope>
    <source>
        <strain evidence="2 3">CBS 121175</strain>
    </source>
</reference>
<dbReference type="AlphaFoldDB" id="A0A5C3L4R7"/>
<evidence type="ECO:0000313" key="2">
    <source>
        <dbReference type="EMBL" id="TFK27740.1"/>
    </source>
</evidence>
<sequence>MQSNSSGLSFNSAALVATPRPSAAEGPKGHDAWGSFVPLNSATHTLRAITAVQRARDYDEDSESDGQSVTFEKQASHRSSLFTIRQSRRPPLITRTPTDFSPRPPSPDSSASSINLDVQKRRSDLHPVLARMERSSKFCAQKMECSTCRKPGRDFPKCGKCQKMWCSRECRLVGGKRHVCSN</sequence>
<protein>
    <submittedName>
        <fullName evidence="2">Uncharacterized protein</fullName>
    </submittedName>
</protein>
<dbReference type="Proteomes" id="UP000307440">
    <property type="component" value="Unassembled WGS sequence"/>
</dbReference>